<name>A0ABW4VRF6_9BACT</name>
<accession>A0ABW4VRF6</accession>
<protein>
    <recommendedName>
        <fullName evidence="3">Lipoprotein</fullName>
    </recommendedName>
</protein>
<evidence type="ECO:0000313" key="1">
    <source>
        <dbReference type="EMBL" id="MFD2036346.1"/>
    </source>
</evidence>
<dbReference type="EMBL" id="JBHUHR010000039">
    <property type="protein sequence ID" value="MFD2036346.1"/>
    <property type="molecule type" value="Genomic_DNA"/>
</dbReference>
<evidence type="ECO:0000313" key="2">
    <source>
        <dbReference type="Proteomes" id="UP001597361"/>
    </source>
</evidence>
<dbReference type="Proteomes" id="UP001597361">
    <property type="component" value="Unassembled WGS sequence"/>
</dbReference>
<organism evidence="1 2">
    <name type="scientific">Belliella marina</name>
    <dbReference type="NCBI Taxonomy" id="1644146"/>
    <lineage>
        <taxon>Bacteria</taxon>
        <taxon>Pseudomonadati</taxon>
        <taxon>Bacteroidota</taxon>
        <taxon>Cytophagia</taxon>
        <taxon>Cytophagales</taxon>
        <taxon>Cyclobacteriaceae</taxon>
        <taxon>Belliella</taxon>
    </lineage>
</organism>
<keyword evidence="2" id="KW-1185">Reference proteome</keyword>
<proteinExistence type="predicted"/>
<sequence>MKKMLFILMLMQSSIACSTNRDLSDFYINSKKGGRGDLYFFKGHRGEFISWTNDLWIGQSNFEFIEVNDTLKIFYLENNFQNEVFLKKKGGIRKIDENMSNNTFLKISEKKARKMIPSFIPSEIFLY</sequence>
<evidence type="ECO:0008006" key="3">
    <source>
        <dbReference type="Google" id="ProtNLM"/>
    </source>
</evidence>
<reference evidence="2" key="1">
    <citation type="journal article" date="2019" name="Int. J. Syst. Evol. Microbiol.">
        <title>The Global Catalogue of Microorganisms (GCM) 10K type strain sequencing project: providing services to taxonomists for standard genome sequencing and annotation.</title>
        <authorList>
            <consortium name="The Broad Institute Genomics Platform"/>
            <consortium name="The Broad Institute Genome Sequencing Center for Infectious Disease"/>
            <person name="Wu L."/>
            <person name="Ma J."/>
        </authorList>
    </citation>
    <scope>NUCLEOTIDE SEQUENCE [LARGE SCALE GENOMIC DNA]</scope>
    <source>
        <strain evidence="2">CGMCC 1.15180</strain>
    </source>
</reference>
<dbReference type="RefSeq" id="WP_376887373.1">
    <property type="nucleotide sequence ID" value="NZ_JBHUHR010000039.1"/>
</dbReference>
<gene>
    <name evidence="1" type="ORF">ACFSKL_16195</name>
</gene>
<comment type="caution">
    <text evidence="1">The sequence shown here is derived from an EMBL/GenBank/DDBJ whole genome shotgun (WGS) entry which is preliminary data.</text>
</comment>
<dbReference type="PROSITE" id="PS51257">
    <property type="entry name" value="PROKAR_LIPOPROTEIN"/>
    <property type="match status" value="1"/>
</dbReference>